<evidence type="ECO:0000313" key="2">
    <source>
        <dbReference type="Proteomes" id="UP001500920"/>
    </source>
</evidence>
<protein>
    <recommendedName>
        <fullName evidence="3">SRPBCC family protein</fullName>
    </recommendedName>
</protein>
<name>A0ABP7ERE9_9STAP</name>
<organism evidence="1 2">
    <name type="scientific">Salinicoccus jeotgali</name>
    <dbReference type="NCBI Taxonomy" id="381634"/>
    <lineage>
        <taxon>Bacteria</taxon>
        <taxon>Bacillati</taxon>
        <taxon>Bacillota</taxon>
        <taxon>Bacilli</taxon>
        <taxon>Bacillales</taxon>
        <taxon>Staphylococcaceae</taxon>
        <taxon>Salinicoccus</taxon>
    </lineage>
</organism>
<sequence>MIVSKKVKINNTKEKVWAIITDIEHSSDFIGGITDIEIITPAGDDLVGLKWKETRRIFGKESYEVMWITEYQQNHYYKTRAENHGAIYVSCLTITEDGDSVILEMSFEGRGTTFISKTMSKVFGNMMKKSMGKTLEQDLQDIKQACEAQ</sequence>
<comment type="caution">
    <text evidence="1">The sequence shown here is derived from an EMBL/GenBank/DDBJ whole genome shotgun (WGS) entry which is preliminary data.</text>
</comment>
<evidence type="ECO:0008006" key="3">
    <source>
        <dbReference type="Google" id="ProtNLM"/>
    </source>
</evidence>
<dbReference type="InterPro" id="IPR019587">
    <property type="entry name" value="Polyketide_cyclase/dehydratase"/>
</dbReference>
<dbReference type="InterPro" id="IPR023393">
    <property type="entry name" value="START-like_dom_sf"/>
</dbReference>
<dbReference type="Pfam" id="PF10604">
    <property type="entry name" value="Polyketide_cyc2"/>
    <property type="match status" value="1"/>
</dbReference>
<dbReference type="Gene3D" id="3.30.530.20">
    <property type="match status" value="1"/>
</dbReference>
<gene>
    <name evidence="1" type="ORF">GCM10022378_09930</name>
</gene>
<reference evidence="2" key="1">
    <citation type="journal article" date="2019" name="Int. J. Syst. Evol. Microbiol.">
        <title>The Global Catalogue of Microorganisms (GCM) 10K type strain sequencing project: providing services to taxonomists for standard genome sequencing and annotation.</title>
        <authorList>
            <consortium name="The Broad Institute Genomics Platform"/>
            <consortium name="The Broad Institute Genome Sequencing Center for Infectious Disease"/>
            <person name="Wu L."/>
            <person name="Ma J."/>
        </authorList>
    </citation>
    <scope>NUCLEOTIDE SEQUENCE [LARGE SCALE GENOMIC DNA]</scope>
    <source>
        <strain evidence="2">JCM 16981</strain>
    </source>
</reference>
<dbReference type="RefSeq" id="WP_344702006.1">
    <property type="nucleotide sequence ID" value="NZ_BAABCK010000019.1"/>
</dbReference>
<dbReference type="EMBL" id="BAABCK010000019">
    <property type="protein sequence ID" value="GAA3721818.1"/>
    <property type="molecule type" value="Genomic_DNA"/>
</dbReference>
<accession>A0ABP7ERE9</accession>
<dbReference type="Proteomes" id="UP001500920">
    <property type="component" value="Unassembled WGS sequence"/>
</dbReference>
<evidence type="ECO:0000313" key="1">
    <source>
        <dbReference type="EMBL" id="GAA3721818.1"/>
    </source>
</evidence>
<proteinExistence type="predicted"/>
<dbReference type="SUPFAM" id="SSF55961">
    <property type="entry name" value="Bet v1-like"/>
    <property type="match status" value="1"/>
</dbReference>
<keyword evidence="2" id="KW-1185">Reference proteome</keyword>